<dbReference type="EC" id="2.3.1.41" evidence="13"/>
<name>A0A5C5XUP9_9PLAN</name>
<feature type="active site" description="Proton acceptor; for dehydratase activity" evidence="8">
    <location>
        <position position="1043"/>
    </location>
</feature>
<sequence length="2195" mass="237057">MPSQINDEPESGAPPADDLNKRLSNLSPAQRELLARRLREKAQSSSANGSNHSNGHGAADPSVDAHRSTSAAPLHDDLIAIVGIGCRLPGAPNPDAYWQLIESGNRAIREIGSDRWDQRQFFDATGRSPGKMSVDKLALIDSVSDFDPEFFGISPREASRMDPQQRLLLEVVWETFEDAGVTIDALRGSRTGVYVGIGGTDYSKVPSRYPDYFEHIDAHLGTGNALSIAAGRISYLFDLRGPSFIVDTACSSALVAIHQAVVSLRRHESDAAIAGGVNLILTPETTIAFSKARMLSPDGDCRPFDDDANGYVRGEGCGMVLMKRYTDALRDGDQVCGVIRGSAINQDGRTSGITAPSSEAQVRCIREAMAGAKVTPDQISYVEAHGTGTPLGDPIEMTALQQVFGGRTQDLSPVRVGSVKGNIGHTETVSGVAGLLKVLQMFRHQRIPRQAGFGRLNRNIRLEDNRLKIADQSHDWMCGDVGTRIAGVSSFGFGGTNAHLIVQEAPNPHTGENGTAVANGHVNGSTIAPVQRNGSSAASNGEIKSDAASQLVVLSAKDDGPLQDLAVQYADRCDEFDAAQLRDFAATTTLHRSSLTRRLAVVGNSGPDIAKSLRDFAAQEPARSLAKARYGRPPQGRRPKLAMVFTGQGSQYVGMGQTLAKQYEPLRRSIDASSQWVDPHLPYPLWDVLRGDAGDIDHTSLAQPAICAIQCALVDVLRDRGLTPDVVAGHSIGEIAAFYSVGAIDQRQAMLLATYRGKWMGDLPAGGTMAALLAPVEQVQQWIKQSGSSAVIAAMNGVNATVIAGTNDAVAELGRVAKDSSVAVYPLDVSHAFHSPLMRPAKQPLENELRRLLDPIQIPRNIRFASSLTGDWLEGSIDVDYWIEHLVSPVRFTDVMNRLAEVTNDLVIEVGPRPQLIGMLRRHQSTRTDPNHGQAETPELVSVLDSGTPDRESWLKTLGQAWTCGFDVDWKAEWNGKSFRRVALPLYPFARSRYWYDPPAKRGAAVGGSQVHPILGSQQTLAIGGTLFANTIRDRLPAFLADHIVSGSVTVPGAAWLESILAAARQCFPDQPIALESFEIQRPVFMQPERAVDVQVHVAPLAANRSKVQISTAEHDDETKVDWATCASATVRVGPTAVTYGDMSAAERSTPESLDEIPVDQFYQSAERAGLKYEPLFQVLRKIRVGQGIAIGELAVDATLESDVDNYRWHPVLLDGALQLIGAAIHGSRRSGERSDVAAFLPHSIGSVHLGPSTRQIAKAKAVLKSCDHDAIADVVLRDDQGDVVGTLVDVTLRRLQRDRRTNTEDPSRWIYQTQWSLAAEPDADFDGNLPSFVWPVSGQDQVQPEGHEWLWVQPSSKCFGSGAISGNCDLAARVADQTTAVLDFIQAALKHSPPPRVSVITQAAFNVADSTVDVDPVASAVAGLIRSATNECPGLRIRHLDVDVRDDSTAAMVRHWLASDDTVETESAIRDGQWWIPRLNHVPHALLSRPEGSELALPDRGEYRIRLDGTHRIEGLWAQRMPQEIPIDDEVRVRCRAVGLNFSDVLKSMDLYPGVTDQVVPLGIEVCGIVESVGPAVQDMHPGMRVMGVVPHGFASADRTTESLLTRVPDGLSDEEAAGVPIVFLTAHHALLNVGRLTAGEKVLIHAGAGGVGLAAIQVAQAVGADVYCTAGSEHKRQLLAQLGVPEDQIFDSRDLGSIEQIRRHSDGIDVVLNSLPGEWIDASIGLLRAHGRFLEIGKIDIYKNRPLGLLPFQDNLTYSAIDLDRLLRNRPTEVRELYRQVVDGFETGRYRPLPITRFRLDELPAAMRYMAARRNIGKIVVAPTLHRDDLARHSGSHLISGGSGAIATTVARRLIQRGAKRVDLVARRPLPERVQALAQWARQWDATVVYHQADVTDVDSMRTLVDQITQSTGQLRGVIHAAGVLDDRLIGSIDHDSLSDVLCPKTNGTVALHQATRSHDLDYFTLLGSVASVFGSPAQSNYAAANAFLEGFAAARRGAGLPANVVHWGPWDSANGGMTDDAATQKNIAALGMRPLPVEVASDVLIDAATAPAAPETLTVVDVDWRKMMAAGFADPGPSRLRGLTGSVSNDVSDSGSVDTEFLAVLDQAKVDSRLGLTLTYLSNQLAMILGMSADSIDRTEPLAALGLDSLMAIELKNNIEARLDVQLPISRFVENPSLSTLAEAVLDARDGK</sequence>
<dbReference type="InterPro" id="IPR013149">
    <property type="entry name" value="ADH-like_C"/>
</dbReference>
<dbReference type="GO" id="GO:0005886">
    <property type="term" value="C:plasma membrane"/>
    <property type="evidence" value="ECO:0007669"/>
    <property type="project" value="TreeGrafter"/>
</dbReference>
<keyword evidence="1" id="KW-0596">Phosphopantetheine</keyword>
<dbReference type="SMART" id="SM00826">
    <property type="entry name" value="PKS_DH"/>
    <property type="match status" value="1"/>
</dbReference>
<dbReference type="Gene3D" id="3.10.129.110">
    <property type="entry name" value="Polyketide synthase dehydratase"/>
    <property type="match status" value="1"/>
</dbReference>
<dbReference type="InterPro" id="IPR016039">
    <property type="entry name" value="Thiolase-like"/>
</dbReference>
<reference evidence="13 14" key="1">
    <citation type="submission" date="2019-02" db="EMBL/GenBank/DDBJ databases">
        <title>Deep-cultivation of Planctomycetes and their phenomic and genomic characterization uncovers novel biology.</title>
        <authorList>
            <person name="Wiegand S."/>
            <person name="Jogler M."/>
            <person name="Boedeker C."/>
            <person name="Pinto D."/>
            <person name="Vollmers J."/>
            <person name="Rivas-Marin E."/>
            <person name="Kohn T."/>
            <person name="Peeters S.H."/>
            <person name="Heuer A."/>
            <person name="Rast P."/>
            <person name="Oberbeckmann S."/>
            <person name="Bunk B."/>
            <person name="Jeske O."/>
            <person name="Meyerdierks A."/>
            <person name="Storesund J.E."/>
            <person name="Kallscheuer N."/>
            <person name="Luecker S."/>
            <person name="Lage O.M."/>
            <person name="Pohl T."/>
            <person name="Merkel B.J."/>
            <person name="Hornburger P."/>
            <person name="Mueller R.-W."/>
            <person name="Bruemmer F."/>
            <person name="Labrenz M."/>
            <person name="Spormann A.M."/>
            <person name="Op Den Camp H."/>
            <person name="Overmann J."/>
            <person name="Amann R."/>
            <person name="Jetten M.S.M."/>
            <person name="Mascher T."/>
            <person name="Medema M.H."/>
            <person name="Devos D.P."/>
            <person name="Kaster A.-K."/>
            <person name="Ovreas L."/>
            <person name="Rohde M."/>
            <person name="Galperin M.Y."/>
            <person name="Jogler C."/>
        </authorList>
    </citation>
    <scope>NUCLEOTIDE SEQUENCE [LARGE SCALE GENOMIC DNA]</scope>
    <source>
        <strain evidence="13 14">Pan14r</strain>
    </source>
</reference>
<dbReference type="Pfam" id="PF21089">
    <property type="entry name" value="PKS_DH_N"/>
    <property type="match status" value="1"/>
</dbReference>
<feature type="domain" description="Ketosynthase family 3 (KS3)" evidence="11">
    <location>
        <begin position="76"/>
        <end position="504"/>
    </location>
</feature>
<dbReference type="Pfam" id="PF14765">
    <property type="entry name" value="PS-DH"/>
    <property type="match status" value="1"/>
</dbReference>
<evidence type="ECO:0000256" key="2">
    <source>
        <dbReference type="ARBA" id="ARBA00022553"/>
    </source>
</evidence>
<dbReference type="SUPFAM" id="SSF52151">
    <property type="entry name" value="FabD/lysophospholipase-like"/>
    <property type="match status" value="1"/>
</dbReference>
<comment type="caution">
    <text evidence="13">The sequence shown here is derived from an EMBL/GenBank/DDBJ whole genome shotgun (WGS) entry which is preliminary data.</text>
</comment>
<protein>
    <submittedName>
        <fullName evidence="13">Phthiocerol synthesis polyketide synthase type I PpsC</fullName>
        <ecNumber evidence="13">2.3.1.41</ecNumber>
    </submittedName>
</protein>
<dbReference type="Pfam" id="PF08240">
    <property type="entry name" value="ADH_N"/>
    <property type="match status" value="1"/>
</dbReference>
<keyword evidence="5" id="KW-0511">Multifunctional enzyme</keyword>
<dbReference type="Proteomes" id="UP000317238">
    <property type="component" value="Unassembled WGS sequence"/>
</dbReference>
<evidence type="ECO:0000313" key="13">
    <source>
        <dbReference type="EMBL" id="TWT65765.1"/>
    </source>
</evidence>
<dbReference type="Pfam" id="PF00550">
    <property type="entry name" value="PP-binding"/>
    <property type="match status" value="1"/>
</dbReference>
<dbReference type="InterPro" id="IPR020806">
    <property type="entry name" value="PKS_PP-bd"/>
</dbReference>
<feature type="domain" description="Carrier" evidence="10">
    <location>
        <begin position="2118"/>
        <end position="2192"/>
    </location>
</feature>
<dbReference type="PROSITE" id="PS52004">
    <property type="entry name" value="KS3_2"/>
    <property type="match status" value="1"/>
</dbReference>
<dbReference type="InterPro" id="IPR032821">
    <property type="entry name" value="PKS_assoc"/>
</dbReference>
<dbReference type="InterPro" id="IPR036291">
    <property type="entry name" value="NAD(P)-bd_dom_sf"/>
</dbReference>
<dbReference type="SMART" id="SM00829">
    <property type="entry name" value="PKS_ER"/>
    <property type="match status" value="1"/>
</dbReference>
<dbReference type="PROSITE" id="PS00606">
    <property type="entry name" value="KS3_1"/>
    <property type="match status" value="1"/>
</dbReference>
<dbReference type="Pfam" id="PF00107">
    <property type="entry name" value="ADH_zinc_N"/>
    <property type="match status" value="1"/>
</dbReference>
<organism evidence="13 14">
    <name type="scientific">Crateriforma conspicua</name>
    <dbReference type="NCBI Taxonomy" id="2527996"/>
    <lineage>
        <taxon>Bacteria</taxon>
        <taxon>Pseudomonadati</taxon>
        <taxon>Planctomycetota</taxon>
        <taxon>Planctomycetia</taxon>
        <taxon>Planctomycetales</taxon>
        <taxon>Planctomycetaceae</taxon>
        <taxon>Crateriforma</taxon>
    </lineage>
</organism>
<dbReference type="InterPro" id="IPR011032">
    <property type="entry name" value="GroES-like_sf"/>
</dbReference>
<dbReference type="InterPro" id="IPR036736">
    <property type="entry name" value="ACP-like_sf"/>
</dbReference>
<evidence type="ECO:0000256" key="8">
    <source>
        <dbReference type="PROSITE-ProRule" id="PRU01363"/>
    </source>
</evidence>
<feature type="domain" description="PKS/mFAS DH" evidence="12">
    <location>
        <begin position="1012"/>
        <end position="1302"/>
    </location>
</feature>
<dbReference type="InterPro" id="IPR013154">
    <property type="entry name" value="ADH-like_N"/>
</dbReference>
<dbReference type="InterPro" id="IPR020841">
    <property type="entry name" value="PKS_Beta-ketoAc_synthase_dom"/>
</dbReference>
<keyword evidence="14" id="KW-1185">Reference proteome</keyword>
<feature type="region of interest" description="N-terminal hotdog fold" evidence="8">
    <location>
        <begin position="1012"/>
        <end position="1138"/>
    </location>
</feature>
<dbReference type="GO" id="GO:0031177">
    <property type="term" value="F:phosphopantetheine binding"/>
    <property type="evidence" value="ECO:0007669"/>
    <property type="project" value="InterPro"/>
</dbReference>
<dbReference type="InterPro" id="IPR009081">
    <property type="entry name" value="PP-bd_ACP"/>
</dbReference>
<evidence type="ECO:0000256" key="9">
    <source>
        <dbReference type="SAM" id="MobiDB-lite"/>
    </source>
</evidence>
<evidence type="ECO:0000313" key="14">
    <source>
        <dbReference type="Proteomes" id="UP000317238"/>
    </source>
</evidence>
<dbReference type="PANTHER" id="PTHR43775:SF37">
    <property type="entry name" value="SI:DKEY-61P9.11"/>
    <property type="match status" value="1"/>
</dbReference>
<dbReference type="InterPro" id="IPR049552">
    <property type="entry name" value="PKS_DH_N"/>
</dbReference>
<dbReference type="InterPro" id="IPR020843">
    <property type="entry name" value="ER"/>
</dbReference>
<dbReference type="Gene3D" id="3.30.70.3290">
    <property type="match status" value="1"/>
</dbReference>
<dbReference type="InterPro" id="IPR014043">
    <property type="entry name" value="Acyl_transferase_dom"/>
</dbReference>
<dbReference type="Gene3D" id="3.40.47.10">
    <property type="match status" value="1"/>
</dbReference>
<dbReference type="Gene3D" id="3.90.180.10">
    <property type="entry name" value="Medium-chain alcohol dehydrogenases, catalytic domain"/>
    <property type="match status" value="1"/>
</dbReference>
<dbReference type="GO" id="GO:0005737">
    <property type="term" value="C:cytoplasm"/>
    <property type="evidence" value="ECO:0007669"/>
    <property type="project" value="TreeGrafter"/>
</dbReference>
<dbReference type="InterPro" id="IPR014030">
    <property type="entry name" value="Ketoacyl_synth_N"/>
</dbReference>
<feature type="compositionally biased region" description="Low complexity" evidence="9">
    <location>
        <begin position="43"/>
        <end position="59"/>
    </location>
</feature>
<dbReference type="GO" id="GO:0006633">
    <property type="term" value="P:fatty acid biosynthetic process"/>
    <property type="evidence" value="ECO:0007669"/>
    <property type="project" value="InterPro"/>
</dbReference>
<feature type="compositionally biased region" description="Basic and acidic residues" evidence="9">
    <location>
        <begin position="33"/>
        <end position="42"/>
    </location>
</feature>
<dbReference type="SMART" id="SM01294">
    <property type="entry name" value="PKS_PP_betabranch"/>
    <property type="match status" value="1"/>
</dbReference>
<dbReference type="Gene3D" id="3.40.366.10">
    <property type="entry name" value="Malonyl-Coenzyme A Acyl Carrier Protein, domain 2"/>
    <property type="match status" value="1"/>
</dbReference>
<dbReference type="OrthoDB" id="219272at2"/>
<dbReference type="SUPFAM" id="SSF55048">
    <property type="entry name" value="Probable ACP-binding domain of malonyl-CoA ACP transacylase"/>
    <property type="match status" value="1"/>
</dbReference>
<dbReference type="PROSITE" id="PS52019">
    <property type="entry name" value="PKS_MFAS_DH"/>
    <property type="match status" value="1"/>
</dbReference>
<proteinExistence type="predicted"/>
<evidence type="ECO:0000259" key="12">
    <source>
        <dbReference type="PROSITE" id="PS52019"/>
    </source>
</evidence>
<gene>
    <name evidence="13" type="primary">ppsC</name>
    <name evidence="13" type="ORF">Pan14r_53140</name>
</gene>
<dbReference type="Gene3D" id="3.40.50.720">
    <property type="entry name" value="NAD(P)-binding Rossmann-like Domain"/>
    <property type="match status" value="3"/>
</dbReference>
<dbReference type="InterPro" id="IPR001227">
    <property type="entry name" value="Ac_transferase_dom_sf"/>
</dbReference>
<evidence type="ECO:0000256" key="7">
    <source>
        <dbReference type="ARBA" id="ARBA00054155"/>
    </source>
</evidence>
<evidence type="ECO:0000256" key="6">
    <source>
        <dbReference type="ARBA" id="ARBA00023315"/>
    </source>
</evidence>
<dbReference type="SMART" id="SM00822">
    <property type="entry name" value="PKS_KR"/>
    <property type="match status" value="1"/>
</dbReference>
<dbReference type="SMART" id="SM00823">
    <property type="entry name" value="PKS_PP"/>
    <property type="match status" value="1"/>
</dbReference>
<dbReference type="PROSITE" id="PS50075">
    <property type="entry name" value="CARRIER"/>
    <property type="match status" value="1"/>
</dbReference>
<evidence type="ECO:0000256" key="3">
    <source>
        <dbReference type="ARBA" id="ARBA00022679"/>
    </source>
</evidence>
<keyword evidence="3 13" id="KW-0808">Transferase</keyword>
<dbReference type="InterPro" id="IPR020807">
    <property type="entry name" value="PKS_DH"/>
</dbReference>
<keyword evidence="4" id="KW-0521">NADP</keyword>
<feature type="region of interest" description="Disordered" evidence="9">
    <location>
        <begin position="1"/>
        <end position="69"/>
    </location>
</feature>
<dbReference type="RefSeq" id="WP_146440995.1">
    <property type="nucleotide sequence ID" value="NZ_SJPL01000002.1"/>
</dbReference>
<dbReference type="FunFam" id="3.40.50.720:FF:000209">
    <property type="entry name" value="Polyketide synthase Pks12"/>
    <property type="match status" value="1"/>
</dbReference>
<dbReference type="Pfam" id="PF08659">
    <property type="entry name" value="KR"/>
    <property type="match status" value="1"/>
</dbReference>
<comment type="function">
    <text evidence="7">Involved in production of the polyketide antibiotic thailandamide.</text>
</comment>
<dbReference type="InterPro" id="IPR049900">
    <property type="entry name" value="PKS_mFAS_DH"/>
</dbReference>
<dbReference type="GO" id="GO:0016491">
    <property type="term" value="F:oxidoreductase activity"/>
    <property type="evidence" value="ECO:0007669"/>
    <property type="project" value="InterPro"/>
</dbReference>
<dbReference type="SMART" id="SM00827">
    <property type="entry name" value="PKS_AT"/>
    <property type="match status" value="1"/>
</dbReference>
<evidence type="ECO:0000256" key="4">
    <source>
        <dbReference type="ARBA" id="ARBA00022857"/>
    </source>
</evidence>
<keyword evidence="6 13" id="KW-0012">Acyltransferase</keyword>
<dbReference type="Gene3D" id="1.10.1200.10">
    <property type="entry name" value="ACP-like"/>
    <property type="match status" value="1"/>
</dbReference>
<evidence type="ECO:0000256" key="1">
    <source>
        <dbReference type="ARBA" id="ARBA00022450"/>
    </source>
</evidence>
<dbReference type="GO" id="GO:0071770">
    <property type="term" value="P:DIM/DIP cell wall layer assembly"/>
    <property type="evidence" value="ECO:0007669"/>
    <property type="project" value="TreeGrafter"/>
</dbReference>
<dbReference type="FunFam" id="3.40.47.10:FF:000019">
    <property type="entry name" value="Polyketide synthase type I"/>
    <property type="match status" value="1"/>
</dbReference>
<dbReference type="CDD" id="cd05195">
    <property type="entry name" value="enoyl_red"/>
    <property type="match status" value="1"/>
</dbReference>
<accession>A0A5C5XUP9</accession>
<feature type="active site" description="Proton donor; for dehydratase activity" evidence="8">
    <location>
        <position position="1215"/>
    </location>
</feature>
<dbReference type="EMBL" id="SJPL01000002">
    <property type="protein sequence ID" value="TWT65765.1"/>
    <property type="molecule type" value="Genomic_DNA"/>
</dbReference>
<dbReference type="SUPFAM" id="SSF47336">
    <property type="entry name" value="ACP-like"/>
    <property type="match status" value="1"/>
</dbReference>
<evidence type="ECO:0000259" key="10">
    <source>
        <dbReference type="PROSITE" id="PS50075"/>
    </source>
</evidence>
<dbReference type="InterPro" id="IPR042104">
    <property type="entry name" value="PKS_dehydratase_sf"/>
</dbReference>
<dbReference type="Pfam" id="PF02801">
    <property type="entry name" value="Ketoacyl-synt_C"/>
    <property type="match status" value="1"/>
</dbReference>
<dbReference type="Pfam" id="PF00698">
    <property type="entry name" value="Acyl_transf_1"/>
    <property type="match status" value="1"/>
</dbReference>
<dbReference type="InterPro" id="IPR013968">
    <property type="entry name" value="PKS_KR"/>
</dbReference>
<dbReference type="SMART" id="SM00825">
    <property type="entry name" value="PKS_KS"/>
    <property type="match status" value="1"/>
</dbReference>
<dbReference type="InterPro" id="IPR016036">
    <property type="entry name" value="Malonyl_transacylase_ACP-bd"/>
</dbReference>
<evidence type="ECO:0000256" key="5">
    <source>
        <dbReference type="ARBA" id="ARBA00023268"/>
    </source>
</evidence>
<dbReference type="InterPro" id="IPR016035">
    <property type="entry name" value="Acyl_Trfase/lysoPLipase"/>
</dbReference>
<dbReference type="CDD" id="cd00833">
    <property type="entry name" value="PKS"/>
    <property type="match status" value="1"/>
</dbReference>
<keyword evidence="2" id="KW-0597">Phosphoprotein</keyword>
<dbReference type="SUPFAM" id="SSF50129">
    <property type="entry name" value="GroES-like"/>
    <property type="match status" value="1"/>
</dbReference>
<dbReference type="InterPro" id="IPR049551">
    <property type="entry name" value="PKS_DH_C"/>
</dbReference>
<feature type="region of interest" description="C-terminal hotdog fold" evidence="8">
    <location>
        <begin position="1154"/>
        <end position="1302"/>
    </location>
</feature>
<dbReference type="InterPro" id="IPR050091">
    <property type="entry name" value="PKS_NRPS_Biosynth_Enz"/>
</dbReference>
<dbReference type="GO" id="GO:0004312">
    <property type="term" value="F:fatty acid synthase activity"/>
    <property type="evidence" value="ECO:0007669"/>
    <property type="project" value="TreeGrafter"/>
</dbReference>
<evidence type="ECO:0000259" key="11">
    <source>
        <dbReference type="PROSITE" id="PS52004"/>
    </source>
</evidence>
<dbReference type="SUPFAM" id="SSF51735">
    <property type="entry name" value="NAD(P)-binding Rossmann-fold domains"/>
    <property type="match status" value="3"/>
</dbReference>
<dbReference type="InterPro" id="IPR018201">
    <property type="entry name" value="Ketoacyl_synth_AS"/>
</dbReference>
<dbReference type="Pfam" id="PF16197">
    <property type="entry name" value="KAsynt_C_assoc"/>
    <property type="match status" value="1"/>
</dbReference>
<dbReference type="GO" id="GO:0004315">
    <property type="term" value="F:3-oxoacyl-[acyl-carrier-protein] synthase activity"/>
    <property type="evidence" value="ECO:0007669"/>
    <property type="project" value="UniProtKB-EC"/>
</dbReference>
<dbReference type="InterPro" id="IPR057326">
    <property type="entry name" value="KR_dom"/>
</dbReference>
<dbReference type="PANTHER" id="PTHR43775">
    <property type="entry name" value="FATTY ACID SYNTHASE"/>
    <property type="match status" value="1"/>
</dbReference>
<dbReference type="InterPro" id="IPR014031">
    <property type="entry name" value="Ketoacyl_synth_C"/>
</dbReference>
<dbReference type="SUPFAM" id="SSF53901">
    <property type="entry name" value="Thiolase-like"/>
    <property type="match status" value="1"/>
</dbReference>
<dbReference type="Pfam" id="PF00109">
    <property type="entry name" value="ketoacyl-synt"/>
    <property type="match status" value="1"/>
</dbReference>